<dbReference type="EMBL" id="MU001493">
    <property type="protein sequence ID" value="KAF2450589.1"/>
    <property type="molecule type" value="Genomic_DNA"/>
</dbReference>
<proteinExistence type="predicted"/>
<feature type="compositionally biased region" description="Low complexity" evidence="1">
    <location>
        <begin position="129"/>
        <end position="161"/>
    </location>
</feature>
<feature type="chain" id="PRO_5040168763" evidence="2">
    <location>
        <begin position="26"/>
        <end position="416"/>
    </location>
</feature>
<gene>
    <name evidence="3" type="ORF">P171DRAFT_479670</name>
</gene>
<reference evidence="3" key="1">
    <citation type="journal article" date="2020" name="Stud. Mycol.">
        <title>101 Dothideomycetes genomes: a test case for predicting lifestyles and emergence of pathogens.</title>
        <authorList>
            <person name="Haridas S."/>
            <person name="Albert R."/>
            <person name="Binder M."/>
            <person name="Bloem J."/>
            <person name="Labutti K."/>
            <person name="Salamov A."/>
            <person name="Andreopoulos B."/>
            <person name="Baker S."/>
            <person name="Barry K."/>
            <person name="Bills G."/>
            <person name="Bluhm B."/>
            <person name="Cannon C."/>
            <person name="Castanera R."/>
            <person name="Culley D."/>
            <person name="Daum C."/>
            <person name="Ezra D."/>
            <person name="Gonzalez J."/>
            <person name="Henrissat B."/>
            <person name="Kuo A."/>
            <person name="Liang C."/>
            <person name="Lipzen A."/>
            <person name="Lutzoni F."/>
            <person name="Magnuson J."/>
            <person name="Mondo S."/>
            <person name="Nolan M."/>
            <person name="Ohm R."/>
            <person name="Pangilinan J."/>
            <person name="Park H.-J."/>
            <person name="Ramirez L."/>
            <person name="Alfaro M."/>
            <person name="Sun H."/>
            <person name="Tritt A."/>
            <person name="Yoshinaga Y."/>
            <person name="Zwiers L.-H."/>
            <person name="Turgeon B."/>
            <person name="Goodwin S."/>
            <person name="Spatafora J."/>
            <person name="Crous P."/>
            <person name="Grigoriev I."/>
        </authorList>
    </citation>
    <scope>NUCLEOTIDE SEQUENCE</scope>
    <source>
        <strain evidence="3">CBS 690.94</strain>
    </source>
</reference>
<feature type="signal peptide" evidence="2">
    <location>
        <begin position="1"/>
        <end position="25"/>
    </location>
</feature>
<evidence type="ECO:0000313" key="3">
    <source>
        <dbReference type="EMBL" id="KAF2450589.1"/>
    </source>
</evidence>
<feature type="region of interest" description="Disordered" evidence="1">
    <location>
        <begin position="123"/>
        <end position="161"/>
    </location>
</feature>
<keyword evidence="4" id="KW-1185">Reference proteome</keyword>
<name>A0A9P4UG04_9PLEO</name>
<comment type="caution">
    <text evidence="3">The sequence shown here is derived from an EMBL/GenBank/DDBJ whole genome shotgun (WGS) entry which is preliminary data.</text>
</comment>
<evidence type="ECO:0000313" key="4">
    <source>
        <dbReference type="Proteomes" id="UP000799764"/>
    </source>
</evidence>
<dbReference type="Proteomes" id="UP000799764">
    <property type="component" value="Unassembled WGS sequence"/>
</dbReference>
<dbReference type="AlphaFoldDB" id="A0A9P4UG04"/>
<organism evidence="3 4">
    <name type="scientific">Karstenula rhodostoma CBS 690.94</name>
    <dbReference type="NCBI Taxonomy" id="1392251"/>
    <lineage>
        <taxon>Eukaryota</taxon>
        <taxon>Fungi</taxon>
        <taxon>Dikarya</taxon>
        <taxon>Ascomycota</taxon>
        <taxon>Pezizomycotina</taxon>
        <taxon>Dothideomycetes</taxon>
        <taxon>Pleosporomycetidae</taxon>
        <taxon>Pleosporales</taxon>
        <taxon>Massarineae</taxon>
        <taxon>Didymosphaeriaceae</taxon>
        <taxon>Karstenula</taxon>
    </lineage>
</organism>
<sequence>MVSSRSASTMHMVASILLISNVAYASVLPPNQPYLPGTIAARAPSEDVTNTQDLAEMIDTLSAKKEGKKFFKELGQFLSDFDAIDVFRTMLGGLLGFNVTDRTVSSWLATTVSITPTPIESPLPVVVPTSKTTSTEKVTTKQVKTSSTKASSSKKSSSSKKASSSTSAEAVFSILPIFPTEEPLELTGLAPTALATPNHIIFTPGAAVSFRAAVSADAEVSVDVLPTGPFIDIFDVSSIEVPEETKALVALSEQVNATAAPNATAFGITVIIEPDETASILPFIDPEETAYILPFLEPEEDLSDDATFSDVPSPTYDISITGTFGLPTAQLTLVAEATELFEPEDTFSILPFFSLGEGISDNVLPATAEEIPPLETFEVVTIPVTDVPGATLLPVQTEEIFSILPFLEPGENISDN</sequence>
<keyword evidence="2" id="KW-0732">Signal</keyword>
<feature type="non-terminal residue" evidence="3">
    <location>
        <position position="416"/>
    </location>
</feature>
<protein>
    <submittedName>
        <fullName evidence="3">Uncharacterized protein</fullName>
    </submittedName>
</protein>
<evidence type="ECO:0000256" key="2">
    <source>
        <dbReference type="SAM" id="SignalP"/>
    </source>
</evidence>
<accession>A0A9P4UG04</accession>
<evidence type="ECO:0000256" key="1">
    <source>
        <dbReference type="SAM" id="MobiDB-lite"/>
    </source>
</evidence>